<reference evidence="1 2" key="1">
    <citation type="journal article" date="2010" name="Cell">
        <title>The genome of Naegleria gruberi illuminates early eukaryotic versatility.</title>
        <authorList>
            <person name="Fritz-Laylin L.K."/>
            <person name="Prochnik S.E."/>
            <person name="Ginger M.L."/>
            <person name="Dacks J.B."/>
            <person name="Carpenter M.L."/>
            <person name="Field M.C."/>
            <person name="Kuo A."/>
            <person name="Paredez A."/>
            <person name="Chapman J."/>
            <person name="Pham J."/>
            <person name="Shu S."/>
            <person name="Neupane R."/>
            <person name="Cipriano M."/>
            <person name="Mancuso J."/>
            <person name="Tu H."/>
            <person name="Salamov A."/>
            <person name="Lindquist E."/>
            <person name="Shapiro H."/>
            <person name="Lucas S."/>
            <person name="Grigoriev I.V."/>
            <person name="Cande W.Z."/>
            <person name="Fulton C."/>
            <person name="Rokhsar D.S."/>
            <person name="Dawson S.C."/>
        </authorList>
    </citation>
    <scope>NUCLEOTIDE SEQUENCE [LARGE SCALE GENOMIC DNA]</scope>
    <source>
        <strain evidence="1 2">NEG-M</strain>
    </source>
</reference>
<dbReference type="GeneID" id="8860660"/>
<dbReference type="EMBL" id="GG738998">
    <property type="protein sequence ID" value="EFC35874.1"/>
    <property type="molecule type" value="Genomic_DNA"/>
</dbReference>
<evidence type="ECO:0000313" key="2">
    <source>
        <dbReference type="Proteomes" id="UP000006671"/>
    </source>
</evidence>
<name>D2W4X9_NAEGR</name>
<protein>
    <submittedName>
        <fullName evidence="1">Predicted protein</fullName>
    </submittedName>
</protein>
<dbReference type="AlphaFoldDB" id="D2W4X9"/>
<dbReference type="KEGG" id="ngr:NAEGRDRAFT_76467"/>
<dbReference type="VEuPathDB" id="AmoebaDB:NAEGRDRAFT_76467"/>
<organism evidence="2">
    <name type="scientific">Naegleria gruberi</name>
    <name type="common">Amoeba</name>
    <dbReference type="NCBI Taxonomy" id="5762"/>
    <lineage>
        <taxon>Eukaryota</taxon>
        <taxon>Discoba</taxon>
        <taxon>Heterolobosea</taxon>
        <taxon>Tetramitia</taxon>
        <taxon>Eutetramitia</taxon>
        <taxon>Vahlkampfiidae</taxon>
        <taxon>Naegleria</taxon>
    </lineage>
</organism>
<dbReference type="InParanoid" id="D2W4X9"/>
<sequence>MYNNWTSSPTSALPSLFNISSSPTANSPTLSNNVSDEIFHSIYTARAAICDQDLETLKSLKLHLIINNNSVLGETILMTAVKESAHEIIELLTQVPNIDFNVVCNYC</sequence>
<keyword evidence="2" id="KW-1185">Reference proteome</keyword>
<evidence type="ECO:0000313" key="1">
    <source>
        <dbReference type="EMBL" id="EFC35874.1"/>
    </source>
</evidence>
<accession>D2W4X9</accession>
<proteinExistence type="predicted"/>
<dbReference type="RefSeq" id="XP_002668618.1">
    <property type="nucleotide sequence ID" value="XM_002668572.1"/>
</dbReference>
<gene>
    <name evidence="1" type="ORF">NAEGRDRAFT_76467</name>
</gene>
<dbReference type="Proteomes" id="UP000006671">
    <property type="component" value="Unassembled WGS sequence"/>
</dbReference>